<accession>A0A1N6IR91</accession>
<evidence type="ECO:0000313" key="4">
    <source>
        <dbReference type="Proteomes" id="UP000185207"/>
    </source>
</evidence>
<name>A0A1N6IR91_9FLAO</name>
<dbReference type="InterPro" id="IPR036291">
    <property type="entry name" value="NAD(P)-bd_dom_sf"/>
</dbReference>
<feature type="domain" description="NAD(P)-binding" evidence="2">
    <location>
        <begin position="16"/>
        <end position="344"/>
    </location>
</feature>
<dbReference type="STRING" id="1416779.SAMN05444409_2910"/>
<dbReference type="Pfam" id="PF16363">
    <property type="entry name" value="GDP_Man_Dehyd"/>
    <property type="match status" value="1"/>
</dbReference>
<reference evidence="4" key="1">
    <citation type="submission" date="2016-11" db="EMBL/GenBank/DDBJ databases">
        <authorList>
            <person name="Varghese N."/>
            <person name="Submissions S."/>
        </authorList>
    </citation>
    <scope>NUCLEOTIDE SEQUENCE [LARGE SCALE GENOMIC DNA]</scope>
    <source>
        <strain evidence="4">DSM 27623</strain>
    </source>
</reference>
<sequence>MLNPYIRNTIDVMNYLVTGGSGFIGSHLVEQLLKNGHSVINVDSFDDFYHYKIKVQNTLDSLNNKIGFSFTDKESDINNLVSLTGSESYQLCYQDIRDKQGLEEIFKKHKIDLVIHLAALAGVRPSIERPLDYEAVNIRGTQNLWELCKEFGIKKFVCASSSSVYGNQEKIPFSESDNVDNPISPYAATKKSGEILGHVYHHLYNIDMIQLRFFTVYGPRQRPDLAIHKFTKLIFENQEIPFYGDGSTARDYTFIDDIIDGVLKSINYLENNNDIYEIVNLGESEVITLNEMVSTLENAIGKKAVRKNLPMQAGDVIKTNADITKAKSLIGYNPTTNFQNGTKKFVEWFLGNRQ</sequence>
<keyword evidence="4" id="KW-1185">Reference proteome</keyword>
<organism evidence="3 4">
    <name type="scientific">Epilithonimonas zeae</name>
    <dbReference type="NCBI Taxonomy" id="1416779"/>
    <lineage>
        <taxon>Bacteria</taxon>
        <taxon>Pseudomonadati</taxon>
        <taxon>Bacteroidota</taxon>
        <taxon>Flavobacteriia</taxon>
        <taxon>Flavobacteriales</taxon>
        <taxon>Weeksellaceae</taxon>
        <taxon>Chryseobacterium group</taxon>
        <taxon>Epilithonimonas</taxon>
    </lineage>
</organism>
<gene>
    <name evidence="3" type="ORF">SAMN05444409_2910</name>
</gene>
<dbReference type="EMBL" id="FSRK01000002">
    <property type="protein sequence ID" value="SIO34474.1"/>
    <property type="molecule type" value="Genomic_DNA"/>
</dbReference>
<evidence type="ECO:0000259" key="2">
    <source>
        <dbReference type="Pfam" id="PF16363"/>
    </source>
</evidence>
<dbReference type="AlphaFoldDB" id="A0A1N6IR91"/>
<protein>
    <submittedName>
        <fullName evidence="3">UDP-glucuronate 4-epimerase</fullName>
    </submittedName>
</protein>
<dbReference type="Proteomes" id="UP000185207">
    <property type="component" value="Unassembled WGS sequence"/>
</dbReference>
<dbReference type="InterPro" id="IPR016040">
    <property type="entry name" value="NAD(P)-bd_dom"/>
</dbReference>
<dbReference type="SUPFAM" id="SSF51735">
    <property type="entry name" value="NAD(P)-binding Rossmann-fold domains"/>
    <property type="match status" value="1"/>
</dbReference>
<dbReference type="Gene3D" id="3.40.50.720">
    <property type="entry name" value="NAD(P)-binding Rossmann-like Domain"/>
    <property type="match status" value="1"/>
</dbReference>
<proteinExistence type="predicted"/>
<dbReference type="PANTHER" id="PTHR43574">
    <property type="entry name" value="EPIMERASE-RELATED"/>
    <property type="match status" value="1"/>
</dbReference>
<dbReference type="PRINTS" id="PR01713">
    <property type="entry name" value="NUCEPIMERASE"/>
</dbReference>
<evidence type="ECO:0000313" key="3">
    <source>
        <dbReference type="EMBL" id="SIO34474.1"/>
    </source>
</evidence>
<evidence type="ECO:0000256" key="1">
    <source>
        <dbReference type="ARBA" id="ARBA00023027"/>
    </source>
</evidence>
<dbReference type="Gene3D" id="3.90.25.10">
    <property type="entry name" value="UDP-galactose 4-epimerase, domain 1"/>
    <property type="match status" value="1"/>
</dbReference>
<keyword evidence="1" id="KW-0520">NAD</keyword>